<evidence type="ECO:0000313" key="4">
    <source>
        <dbReference type="Proteomes" id="UP000814176"/>
    </source>
</evidence>
<accession>A0ABQ8KRP0</accession>
<keyword evidence="1" id="KW-0812">Transmembrane</keyword>
<evidence type="ECO:0000313" key="3">
    <source>
        <dbReference type="EMBL" id="KAH9841475.1"/>
    </source>
</evidence>
<comment type="caution">
    <text evidence="3">The sequence shown here is derived from an EMBL/GenBank/DDBJ whole genome shotgun (WGS) entry which is preliminary data.</text>
</comment>
<feature type="transmembrane region" description="Helical" evidence="1">
    <location>
        <begin position="89"/>
        <end position="107"/>
    </location>
</feature>
<dbReference type="Proteomes" id="UP000814176">
    <property type="component" value="Unassembled WGS sequence"/>
</dbReference>
<feature type="transmembrane region" description="Helical" evidence="1">
    <location>
        <begin position="47"/>
        <end position="69"/>
    </location>
</feature>
<feature type="domain" description="DUF6534" evidence="2">
    <location>
        <begin position="167"/>
        <end position="252"/>
    </location>
</feature>
<evidence type="ECO:0000256" key="1">
    <source>
        <dbReference type="SAM" id="Phobius"/>
    </source>
</evidence>
<dbReference type="RefSeq" id="XP_047782774.1">
    <property type="nucleotide sequence ID" value="XM_047928533.1"/>
</dbReference>
<keyword evidence="1" id="KW-0472">Membrane</keyword>
<dbReference type="GeneID" id="72009265"/>
<dbReference type="Pfam" id="PF20152">
    <property type="entry name" value="DUF6534"/>
    <property type="match status" value="1"/>
</dbReference>
<feature type="transmembrane region" description="Helical" evidence="1">
    <location>
        <begin position="119"/>
        <end position="141"/>
    </location>
</feature>
<keyword evidence="4" id="KW-1185">Reference proteome</keyword>
<dbReference type="InterPro" id="IPR045339">
    <property type="entry name" value="DUF6534"/>
</dbReference>
<sequence>MDTIGYDTTFGAAFIGFGCSAVLLGNLSSQMYQYFRRYPQDRPFYKALVAALWILEVVDSAFIAYAVYFYLVTNWGNPLILIERAQWSLILQVTLGATAGAIVKACFAMRVWRFSNCNIWITSLILLLTFGQLGMACVYTVQAFQLANLTKLADLKVVGTISLGLGVATDIVTALALCYFLRNLRTGYSKDDSLVNRLTIYALNTGVITSAISLATVILYDMMPENFIFMGFYFVLSKLYANSFLATLNTRRVVRGRGTDNDQTTMPTFLMLDKATRMGSQLDPETATGTVVTVEVGVHREVSIHNDYSQPYAVAL</sequence>
<dbReference type="EMBL" id="JADCUA010000003">
    <property type="protein sequence ID" value="KAH9841475.1"/>
    <property type="molecule type" value="Genomic_DNA"/>
</dbReference>
<feature type="transmembrane region" description="Helical" evidence="1">
    <location>
        <begin position="201"/>
        <end position="220"/>
    </location>
</feature>
<protein>
    <recommendedName>
        <fullName evidence="2">DUF6534 domain-containing protein</fullName>
    </recommendedName>
</protein>
<reference evidence="3 4" key="1">
    <citation type="journal article" date="2021" name="Environ. Microbiol.">
        <title>Gene family expansions and transcriptome signatures uncover fungal adaptations to wood decay.</title>
        <authorList>
            <person name="Hage H."/>
            <person name="Miyauchi S."/>
            <person name="Viragh M."/>
            <person name="Drula E."/>
            <person name="Min B."/>
            <person name="Chaduli D."/>
            <person name="Navarro D."/>
            <person name="Favel A."/>
            <person name="Norest M."/>
            <person name="Lesage-Meessen L."/>
            <person name="Balint B."/>
            <person name="Merenyi Z."/>
            <person name="de Eugenio L."/>
            <person name="Morin E."/>
            <person name="Martinez A.T."/>
            <person name="Baldrian P."/>
            <person name="Stursova M."/>
            <person name="Martinez M.J."/>
            <person name="Novotny C."/>
            <person name="Magnuson J.K."/>
            <person name="Spatafora J.W."/>
            <person name="Maurice S."/>
            <person name="Pangilinan J."/>
            <person name="Andreopoulos W."/>
            <person name="LaButti K."/>
            <person name="Hundley H."/>
            <person name="Na H."/>
            <person name="Kuo A."/>
            <person name="Barry K."/>
            <person name="Lipzen A."/>
            <person name="Henrissat B."/>
            <person name="Riley R."/>
            <person name="Ahrendt S."/>
            <person name="Nagy L.G."/>
            <person name="Grigoriev I.V."/>
            <person name="Martin F."/>
            <person name="Rosso M.N."/>
        </authorList>
    </citation>
    <scope>NUCLEOTIDE SEQUENCE [LARGE SCALE GENOMIC DNA]</scope>
    <source>
        <strain evidence="3 4">CIRM-BRFM 1785</strain>
    </source>
</reference>
<dbReference type="PANTHER" id="PTHR40465:SF1">
    <property type="entry name" value="DUF6534 DOMAIN-CONTAINING PROTEIN"/>
    <property type="match status" value="1"/>
</dbReference>
<feature type="transmembrane region" description="Helical" evidence="1">
    <location>
        <begin position="226"/>
        <end position="248"/>
    </location>
</feature>
<name>A0ABQ8KRP0_9APHY</name>
<organism evidence="3 4">
    <name type="scientific">Rhodofomes roseus</name>
    <dbReference type="NCBI Taxonomy" id="34475"/>
    <lineage>
        <taxon>Eukaryota</taxon>
        <taxon>Fungi</taxon>
        <taxon>Dikarya</taxon>
        <taxon>Basidiomycota</taxon>
        <taxon>Agaricomycotina</taxon>
        <taxon>Agaricomycetes</taxon>
        <taxon>Polyporales</taxon>
        <taxon>Rhodofomes</taxon>
    </lineage>
</organism>
<proteinExistence type="predicted"/>
<evidence type="ECO:0000259" key="2">
    <source>
        <dbReference type="Pfam" id="PF20152"/>
    </source>
</evidence>
<keyword evidence="1" id="KW-1133">Transmembrane helix</keyword>
<feature type="transmembrane region" description="Helical" evidence="1">
    <location>
        <begin position="161"/>
        <end position="181"/>
    </location>
</feature>
<dbReference type="PANTHER" id="PTHR40465">
    <property type="entry name" value="CHROMOSOME 1, WHOLE GENOME SHOTGUN SEQUENCE"/>
    <property type="match status" value="1"/>
</dbReference>
<feature type="transmembrane region" description="Helical" evidence="1">
    <location>
        <begin position="12"/>
        <end position="35"/>
    </location>
</feature>
<gene>
    <name evidence="3" type="ORF">C8Q71DRAFT_884409</name>
</gene>